<evidence type="ECO:0000313" key="2">
    <source>
        <dbReference type="EMBL" id="KAJ8381890.1"/>
    </source>
</evidence>
<gene>
    <name evidence="2" type="ORF">SKAU_G00026680</name>
</gene>
<comment type="caution">
    <text evidence="2">The sequence shown here is derived from an EMBL/GenBank/DDBJ whole genome shotgun (WGS) entry which is preliminary data.</text>
</comment>
<name>A0A9Q1GCY5_SYNKA</name>
<sequence length="80" mass="8719">MSPQHSVSVHMNLWPNCLISVQRLRALVRLAAAELEGGSARRVSPVGSAAGSQKTPNVDQDPVTCATQQYLEVLKKNYMI</sequence>
<reference evidence="2" key="1">
    <citation type="journal article" date="2023" name="Science">
        <title>Genome structures resolve the early diversification of teleost fishes.</title>
        <authorList>
            <person name="Parey E."/>
            <person name="Louis A."/>
            <person name="Montfort J."/>
            <person name="Bouchez O."/>
            <person name="Roques C."/>
            <person name="Iampietro C."/>
            <person name="Lluch J."/>
            <person name="Castinel A."/>
            <person name="Donnadieu C."/>
            <person name="Desvignes T."/>
            <person name="Floi Bucao C."/>
            <person name="Jouanno E."/>
            <person name="Wen M."/>
            <person name="Mejri S."/>
            <person name="Dirks R."/>
            <person name="Jansen H."/>
            <person name="Henkel C."/>
            <person name="Chen W.J."/>
            <person name="Zahm M."/>
            <person name="Cabau C."/>
            <person name="Klopp C."/>
            <person name="Thompson A.W."/>
            <person name="Robinson-Rechavi M."/>
            <person name="Braasch I."/>
            <person name="Lecointre G."/>
            <person name="Bobe J."/>
            <person name="Postlethwait J.H."/>
            <person name="Berthelot C."/>
            <person name="Roest Crollius H."/>
            <person name="Guiguen Y."/>
        </authorList>
    </citation>
    <scope>NUCLEOTIDE SEQUENCE</scope>
    <source>
        <strain evidence="2">WJC10195</strain>
    </source>
</reference>
<organism evidence="2 3">
    <name type="scientific">Synaphobranchus kaupii</name>
    <name type="common">Kaup's arrowtooth eel</name>
    <dbReference type="NCBI Taxonomy" id="118154"/>
    <lineage>
        <taxon>Eukaryota</taxon>
        <taxon>Metazoa</taxon>
        <taxon>Chordata</taxon>
        <taxon>Craniata</taxon>
        <taxon>Vertebrata</taxon>
        <taxon>Euteleostomi</taxon>
        <taxon>Actinopterygii</taxon>
        <taxon>Neopterygii</taxon>
        <taxon>Teleostei</taxon>
        <taxon>Anguilliformes</taxon>
        <taxon>Synaphobranchidae</taxon>
        <taxon>Synaphobranchus</taxon>
    </lineage>
</organism>
<protein>
    <submittedName>
        <fullName evidence="2">Uncharacterized protein</fullName>
    </submittedName>
</protein>
<feature type="region of interest" description="Disordered" evidence="1">
    <location>
        <begin position="42"/>
        <end position="61"/>
    </location>
</feature>
<dbReference type="AlphaFoldDB" id="A0A9Q1GCY5"/>
<proteinExistence type="predicted"/>
<evidence type="ECO:0000313" key="3">
    <source>
        <dbReference type="Proteomes" id="UP001152622"/>
    </source>
</evidence>
<accession>A0A9Q1GCY5</accession>
<dbReference type="EMBL" id="JAINUF010000001">
    <property type="protein sequence ID" value="KAJ8381890.1"/>
    <property type="molecule type" value="Genomic_DNA"/>
</dbReference>
<dbReference type="Proteomes" id="UP001152622">
    <property type="component" value="Chromosome 1"/>
</dbReference>
<evidence type="ECO:0000256" key="1">
    <source>
        <dbReference type="SAM" id="MobiDB-lite"/>
    </source>
</evidence>
<keyword evidence="3" id="KW-1185">Reference proteome</keyword>
<dbReference type="OrthoDB" id="366390at2759"/>